<dbReference type="SUPFAM" id="SSF54001">
    <property type="entry name" value="Cysteine proteinases"/>
    <property type="match status" value="1"/>
</dbReference>
<protein>
    <recommendedName>
        <fullName evidence="3">Permuted papain-like amidase enzyme, YaeF/YiiX, C92 family</fullName>
    </recommendedName>
</protein>
<evidence type="ECO:0000313" key="1">
    <source>
        <dbReference type="EMBL" id="QKG79264.1"/>
    </source>
</evidence>
<sequence length="210" mass="24024">MRKLSFTLLLLITFISCTREFEFKSGDLLFQDIDCGPLCDAIENVTSGYEGRKISHVGIVNVTDSGTYVIEAYGTVRLTELKEFMQRSIDRAGNPKIIVGRLQPRYTKYLAESVNRAIKLVGCPYDDDFLLNNGKYYCSELVYETYLDDEGNHLFNLRPMTWKNPLTGEYDSTWVEYFSDKNQPIPEGKPGCNPADYSRSPKLSIVKVFY</sequence>
<organism evidence="1 2">
    <name type="scientific">Tenuifilum thalassicum</name>
    <dbReference type="NCBI Taxonomy" id="2590900"/>
    <lineage>
        <taxon>Bacteria</taxon>
        <taxon>Pseudomonadati</taxon>
        <taxon>Bacteroidota</taxon>
        <taxon>Bacteroidia</taxon>
        <taxon>Bacteroidales</taxon>
        <taxon>Tenuifilaceae</taxon>
        <taxon>Tenuifilum</taxon>
    </lineage>
</organism>
<dbReference type="InterPro" id="IPR038765">
    <property type="entry name" value="Papain-like_cys_pep_sf"/>
</dbReference>
<dbReference type="EMBL" id="CP041345">
    <property type="protein sequence ID" value="QKG79264.1"/>
    <property type="molecule type" value="Genomic_DNA"/>
</dbReference>
<dbReference type="Gene3D" id="3.90.1720.10">
    <property type="entry name" value="endopeptidase domain like (from Nostoc punctiforme)"/>
    <property type="match status" value="1"/>
</dbReference>
<name>A0A7D4BYS0_9BACT</name>
<dbReference type="Proteomes" id="UP000500961">
    <property type="component" value="Chromosome"/>
</dbReference>
<gene>
    <name evidence="1" type="ORF">FHG85_02955</name>
</gene>
<dbReference type="PROSITE" id="PS51257">
    <property type="entry name" value="PROKAR_LIPOPROTEIN"/>
    <property type="match status" value="1"/>
</dbReference>
<keyword evidence="2" id="KW-1185">Reference proteome</keyword>
<dbReference type="KEGG" id="ttz:FHG85_02955"/>
<dbReference type="RefSeq" id="WP_173072857.1">
    <property type="nucleotide sequence ID" value="NZ_CP041345.1"/>
</dbReference>
<dbReference type="Pfam" id="PF05708">
    <property type="entry name" value="Peptidase_C92"/>
    <property type="match status" value="1"/>
</dbReference>
<accession>A0A7D4BYS0</accession>
<dbReference type="AlphaFoldDB" id="A0A7D4BYS0"/>
<proteinExistence type="predicted"/>
<evidence type="ECO:0000313" key="2">
    <source>
        <dbReference type="Proteomes" id="UP000500961"/>
    </source>
</evidence>
<reference evidence="1 2" key="1">
    <citation type="submission" date="2019-07" db="EMBL/GenBank/DDBJ databases">
        <title>Thalassofilum flectens gen. nov., sp. nov., a novel moderate thermophilic anaerobe from a shallow sea hot spring in Kunashir Island (Russia), representing a new family in the order Bacteroidales, and proposal of Thalassofilacea fam. nov.</title>
        <authorList>
            <person name="Kochetkova T.V."/>
            <person name="Podosokorskaya O.A."/>
            <person name="Novikov A."/>
            <person name="Elcheninov A.G."/>
            <person name="Toshchakov S.V."/>
            <person name="Kublanov I.V."/>
        </authorList>
    </citation>
    <scope>NUCLEOTIDE SEQUENCE [LARGE SCALE GENOMIC DNA]</scope>
    <source>
        <strain evidence="1 2">38-H</strain>
    </source>
</reference>
<dbReference type="InterPro" id="IPR024453">
    <property type="entry name" value="Peptidase_C92"/>
</dbReference>
<evidence type="ECO:0008006" key="3">
    <source>
        <dbReference type="Google" id="ProtNLM"/>
    </source>
</evidence>